<evidence type="ECO:0000256" key="1">
    <source>
        <dbReference type="ARBA" id="ARBA00006739"/>
    </source>
</evidence>
<dbReference type="InterPro" id="IPR029044">
    <property type="entry name" value="Nucleotide-diphossugar_trans"/>
</dbReference>
<keyword evidence="4" id="KW-1133">Transmembrane helix</keyword>
<keyword evidence="2 5" id="KW-0328">Glycosyltransferase</keyword>
<evidence type="ECO:0000313" key="5">
    <source>
        <dbReference type="EMBL" id="GIQ63924.1"/>
    </source>
</evidence>
<accession>A0ABQ4N6S5</accession>
<keyword evidence="4" id="KW-0812">Transmembrane</keyword>
<dbReference type="GO" id="GO:0016757">
    <property type="term" value="F:glycosyltransferase activity"/>
    <property type="evidence" value="ECO:0007669"/>
    <property type="project" value="UniProtKB-KW"/>
</dbReference>
<gene>
    <name evidence="5" type="ORF">PACILC2_24920</name>
</gene>
<evidence type="ECO:0000256" key="2">
    <source>
        <dbReference type="ARBA" id="ARBA00022676"/>
    </source>
</evidence>
<feature type="transmembrane region" description="Helical" evidence="4">
    <location>
        <begin position="298"/>
        <end position="318"/>
    </location>
</feature>
<sequence>MNTVLNFVAICFWLLVLYYSILTVGGFLFRARKKPKTKPLKHYPSVAVLIPAHNEGVVMADTLHAMSKLEYPGELHIYLLNDSSTDETGEIAQYYDDSYAHIHHIEVPPGTPRGKSRVLNYGISISQSDYVAVYDADNQPEPQALRLLVEAAETTPRAVGAVGYVKTLNESKNALTRMIALEFSAFQLLMQAGRWGLFKLGSLTGTNLIIRRDILERVGGYDPYALAEDADLTLTLTRIGGLLPIVPDARTWEQEPENFKVWLRQRTRWMQGNLYLIEKTIKNPRLLRGRNFIHSAQLILVYICFVFFLLVSDVWFLLGLAGKVQSTATTPLLILWFELWLMYYVQLVTAQMSDKTLRPIDLLVSFLMYFSYAQLWLFLLIRGVYYQIKLKLTKKEPIWDKTARFKQGRNIIG</sequence>
<dbReference type="EMBL" id="BOVJ01000075">
    <property type="protein sequence ID" value="GIQ63924.1"/>
    <property type="molecule type" value="Genomic_DNA"/>
</dbReference>
<dbReference type="RefSeq" id="WP_213528902.1">
    <property type="nucleotide sequence ID" value="NZ_BOVJ01000075.1"/>
</dbReference>
<keyword evidence="3" id="KW-0808">Transferase</keyword>
<keyword evidence="6" id="KW-1185">Reference proteome</keyword>
<dbReference type="Pfam" id="PF13641">
    <property type="entry name" value="Glyco_tranf_2_3"/>
    <property type="match status" value="1"/>
</dbReference>
<dbReference type="SUPFAM" id="SSF53448">
    <property type="entry name" value="Nucleotide-diphospho-sugar transferases"/>
    <property type="match status" value="1"/>
</dbReference>
<evidence type="ECO:0000313" key="6">
    <source>
        <dbReference type="Proteomes" id="UP000680304"/>
    </source>
</evidence>
<feature type="transmembrane region" description="Helical" evidence="4">
    <location>
        <begin position="6"/>
        <end position="29"/>
    </location>
</feature>
<dbReference type="Gene3D" id="3.90.550.10">
    <property type="entry name" value="Spore Coat Polysaccharide Biosynthesis Protein SpsA, Chain A"/>
    <property type="match status" value="1"/>
</dbReference>
<dbReference type="CDD" id="cd06423">
    <property type="entry name" value="CESA_like"/>
    <property type="match status" value="1"/>
</dbReference>
<evidence type="ECO:0000256" key="3">
    <source>
        <dbReference type="ARBA" id="ARBA00022679"/>
    </source>
</evidence>
<proteinExistence type="inferred from homology"/>
<protein>
    <submittedName>
        <fullName evidence="5">N-acetylglucosaminyltransferase</fullName>
    </submittedName>
</protein>
<dbReference type="Proteomes" id="UP000680304">
    <property type="component" value="Unassembled WGS sequence"/>
</dbReference>
<feature type="transmembrane region" description="Helical" evidence="4">
    <location>
        <begin position="330"/>
        <end position="350"/>
    </location>
</feature>
<evidence type="ECO:0000256" key="4">
    <source>
        <dbReference type="SAM" id="Phobius"/>
    </source>
</evidence>
<name>A0ABQ4N6S5_9BACL</name>
<keyword evidence="4" id="KW-0472">Membrane</keyword>
<feature type="transmembrane region" description="Helical" evidence="4">
    <location>
        <begin position="362"/>
        <end position="385"/>
    </location>
</feature>
<organism evidence="5 6">
    <name type="scientific">Paenibacillus cisolokensis</name>
    <dbReference type="NCBI Taxonomy" id="1658519"/>
    <lineage>
        <taxon>Bacteria</taxon>
        <taxon>Bacillati</taxon>
        <taxon>Bacillota</taxon>
        <taxon>Bacilli</taxon>
        <taxon>Bacillales</taxon>
        <taxon>Paenibacillaceae</taxon>
        <taxon>Paenibacillus</taxon>
    </lineage>
</organism>
<comment type="caution">
    <text evidence="5">The sequence shown here is derived from an EMBL/GenBank/DDBJ whole genome shotgun (WGS) entry which is preliminary data.</text>
</comment>
<dbReference type="PANTHER" id="PTHR43630">
    <property type="entry name" value="POLY-BETA-1,6-N-ACETYL-D-GLUCOSAMINE SYNTHASE"/>
    <property type="match status" value="1"/>
</dbReference>
<reference evidence="5 6" key="1">
    <citation type="submission" date="2021-04" db="EMBL/GenBank/DDBJ databases">
        <title>Draft genome sequence of Paenibacillus cisolokensis, LC2-13A.</title>
        <authorList>
            <person name="Uke A."/>
            <person name="Chhe C."/>
            <person name="Baramee S."/>
            <person name="Kosugi A."/>
        </authorList>
    </citation>
    <scope>NUCLEOTIDE SEQUENCE [LARGE SCALE GENOMIC DNA]</scope>
    <source>
        <strain evidence="5 6">LC2-13A</strain>
    </source>
</reference>
<comment type="similarity">
    <text evidence="1">Belongs to the glycosyltransferase 2 family.</text>
</comment>
<dbReference type="PANTHER" id="PTHR43630:SF1">
    <property type="entry name" value="POLY-BETA-1,6-N-ACETYL-D-GLUCOSAMINE SYNTHASE"/>
    <property type="match status" value="1"/>
</dbReference>